<dbReference type="PROSITE" id="PS51998">
    <property type="entry name" value="DEK_C"/>
    <property type="match status" value="1"/>
</dbReference>
<dbReference type="SUPFAM" id="SSF52540">
    <property type="entry name" value="P-loop containing nucleoside triphosphate hydrolases"/>
    <property type="match status" value="1"/>
</dbReference>
<comment type="subcellular location">
    <subcellularLocation>
        <location evidence="1">Cell membrane</location>
        <topology evidence="1">Multi-pass membrane protein</topology>
    </subcellularLocation>
</comment>
<keyword evidence="12" id="KW-0067">ATP-binding</keyword>
<evidence type="ECO:0000313" key="18">
    <source>
        <dbReference type="Proteomes" id="UP000193642"/>
    </source>
</evidence>
<dbReference type="Gene3D" id="1.10.10.60">
    <property type="entry name" value="Homeodomain-like"/>
    <property type="match status" value="1"/>
</dbReference>
<dbReference type="SUPFAM" id="SSF109715">
    <property type="entry name" value="DEK C-terminal domain"/>
    <property type="match status" value="1"/>
</dbReference>
<keyword evidence="10 12" id="KW-0505">Motor protein</keyword>
<evidence type="ECO:0000256" key="7">
    <source>
        <dbReference type="ARBA" id="ARBA00022989"/>
    </source>
</evidence>
<protein>
    <recommendedName>
        <fullName evidence="2">chitin synthase</fullName>
        <ecNumber evidence="2">2.4.1.16</ecNumber>
    </recommendedName>
</protein>
<feature type="transmembrane region" description="Helical" evidence="14">
    <location>
        <begin position="1630"/>
        <end position="1653"/>
    </location>
</feature>
<dbReference type="PANTHER" id="PTHR22914">
    <property type="entry name" value="CHITIN SYNTHASE"/>
    <property type="match status" value="1"/>
</dbReference>
<proteinExistence type="inferred from homology"/>
<dbReference type="Gene3D" id="6.20.240.20">
    <property type="match status" value="1"/>
</dbReference>
<dbReference type="GO" id="GO:0003774">
    <property type="term" value="F:cytoskeletal motor activity"/>
    <property type="evidence" value="ECO:0007669"/>
    <property type="project" value="UniProtKB-UniRule"/>
</dbReference>
<dbReference type="STRING" id="329046.A0A1Y2D3Y3"/>
<evidence type="ECO:0000256" key="4">
    <source>
        <dbReference type="ARBA" id="ARBA00022676"/>
    </source>
</evidence>
<feature type="transmembrane region" description="Helical" evidence="14">
    <location>
        <begin position="1566"/>
        <end position="1590"/>
    </location>
</feature>
<keyword evidence="12" id="KW-0547">Nucleotide-binding</keyword>
<feature type="transmembrane region" description="Helical" evidence="14">
    <location>
        <begin position="1177"/>
        <end position="1196"/>
    </location>
</feature>
<accession>A0A1Y2D3Y3</accession>
<feature type="region of interest" description="Disordered" evidence="13">
    <location>
        <begin position="1"/>
        <end position="45"/>
    </location>
</feature>
<name>A0A1Y2D3Y3_9FUNG</name>
<evidence type="ECO:0000256" key="9">
    <source>
        <dbReference type="ARBA" id="ARBA00023136"/>
    </source>
</evidence>
<dbReference type="GO" id="GO:0016459">
    <property type="term" value="C:myosin complex"/>
    <property type="evidence" value="ECO:0007669"/>
    <property type="project" value="UniProtKB-KW"/>
</dbReference>
<comment type="caution">
    <text evidence="17">The sequence shown here is derived from an EMBL/GenBank/DDBJ whole genome shotgun (WGS) entry which is preliminary data.</text>
</comment>
<dbReference type="Pfam" id="PF00063">
    <property type="entry name" value="Myosin_head"/>
    <property type="match status" value="1"/>
</dbReference>
<evidence type="ECO:0000259" key="15">
    <source>
        <dbReference type="PROSITE" id="PS51456"/>
    </source>
</evidence>
<feature type="domain" description="DEK-C" evidence="16">
    <location>
        <begin position="1829"/>
        <end position="1884"/>
    </location>
</feature>
<evidence type="ECO:0000313" key="17">
    <source>
        <dbReference type="EMBL" id="ORY53285.1"/>
    </source>
</evidence>
<dbReference type="GO" id="GO:0030428">
    <property type="term" value="C:cell septum"/>
    <property type="evidence" value="ECO:0007669"/>
    <property type="project" value="TreeGrafter"/>
</dbReference>
<keyword evidence="3" id="KW-1003">Cell membrane</keyword>
<keyword evidence="7 14" id="KW-1133">Transmembrane helix</keyword>
<feature type="compositionally biased region" description="Low complexity" evidence="13">
    <location>
        <begin position="32"/>
        <end position="45"/>
    </location>
</feature>
<dbReference type="SMART" id="SM00242">
    <property type="entry name" value="MYSc"/>
    <property type="match status" value="1"/>
</dbReference>
<dbReference type="EMBL" id="MCGO01000002">
    <property type="protein sequence ID" value="ORY53285.1"/>
    <property type="molecule type" value="Genomic_DNA"/>
</dbReference>
<evidence type="ECO:0000256" key="10">
    <source>
        <dbReference type="ARBA" id="ARBA00023175"/>
    </source>
</evidence>
<evidence type="ECO:0000256" key="13">
    <source>
        <dbReference type="SAM" id="MobiDB-lite"/>
    </source>
</evidence>
<evidence type="ECO:0000256" key="2">
    <source>
        <dbReference type="ARBA" id="ARBA00012543"/>
    </source>
</evidence>
<keyword evidence="9 14" id="KW-0472">Membrane</keyword>
<dbReference type="InterPro" id="IPR036961">
    <property type="entry name" value="Kinesin_motor_dom_sf"/>
</dbReference>
<dbReference type="InterPro" id="IPR014876">
    <property type="entry name" value="DEK_C"/>
</dbReference>
<keyword evidence="4" id="KW-0328">Glycosyltransferase</keyword>
<dbReference type="Gene3D" id="1.20.120.720">
    <property type="entry name" value="Myosin VI head, motor domain, U50 subdomain"/>
    <property type="match status" value="1"/>
</dbReference>
<dbReference type="Gene3D" id="1.10.10.820">
    <property type="match status" value="1"/>
</dbReference>
<feature type="compositionally biased region" description="Polar residues" evidence="13">
    <location>
        <begin position="19"/>
        <end position="30"/>
    </location>
</feature>
<dbReference type="InterPro" id="IPR004835">
    <property type="entry name" value="Chitin_synth"/>
</dbReference>
<keyword evidence="18" id="KW-1185">Reference proteome</keyword>
<gene>
    <name evidence="17" type="ORF">BCR33DRAFT_733022</name>
</gene>
<keyword evidence="6 14" id="KW-0812">Transmembrane</keyword>
<comment type="similarity">
    <text evidence="12">Belongs to the TRAFAC class myosin-kinesin ATPase superfamily. Myosin family.</text>
</comment>
<dbReference type="PROSITE" id="PS51456">
    <property type="entry name" value="MYOSIN_MOTOR"/>
    <property type="match status" value="1"/>
</dbReference>
<evidence type="ECO:0000256" key="14">
    <source>
        <dbReference type="SAM" id="Phobius"/>
    </source>
</evidence>
<feature type="region of interest" description="Actin-binding" evidence="12">
    <location>
        <begin position="677"/>
        <end position="699"/>
    </location>
</feature>
<evidence type="ECO:0000256" key="12">
    <source>
        <dbReference type="PROSITE-ProRule" id="PRU00782"/>
    </source>
</evidence>
<evidence type="ECO:0000259" key="16">
    <source>
        <dbReference type="PROSITE" id="PS51998"/>
    </source>
</evidence>
<dbReference type="GO" id="GO:0003779">
    <property type="term" value="F:actin binding"/>
    <property type="evidence" value="ECO:0007669"/>
    <property type="project" value="UniProtKB-KW"/>
</dbReference>
<dbReference type="Pfam" id="PF08766">
    <property type="entry name" value="DEK_C"/>
    <property type="match status" value="1"/>
</dbReference>
<dbReference type="OrthoDB" id="370884at2759"/>
<evidence type="ECO:0000256" key="1">
    <source>
        <dbReference type="ARBA" id="ARBA00004651"/>
    </source>
</evidence>
<sequence>MAAPPPPMPTTPPMPVQAQRVNPFSSSAALESTLGPSASGSGSGIHGTHSLEALVQRTKDCSSSTKAESLVVGSRLLVAPKQQNKTKASSLNDAAAKSHALWAKTTPLLQRPAALPSHSALDVSAAAWEHVRKSAEDQAIVLLGESNSGKTETRRLLTRHLCEISTLKPSPSTPMTKRKKSKLVSAILKLDTILAAFTRAATPTNSNASCSGTYYEFQFSHKKSKICGVKVIDLGLDKSRVSGASVDAGCNFHVFYLLLEGASADEKTQWQLGELSVSAHYHYLNTSSIRRVSTDDLTLETLREALKSVGIGPRHQTQLFQLLSAILHLGNIAFVDSDGEKKDEPASIKNTHQLSLVADLLGVHPSTLESTLTYKTQLIRKDKISVFLDAKAAAEQRDALARALYSIVYSYLIEQINNALCETEESQWANFIALVDLPGTVLSPHVLLPGGEPAGHGFSRLLVNYANAKLEQFMMDQVITLPRDVLRAEGFREEAILPVDRKLFVEAFDGDLGLLPHIDLECAVGTKGSKLMERLREAEAKAGSAPYQKYIDLLPNGDKKTKHAFTVTHYAEGSKEVATLQYDAKLFVEANSDVLQSDFVSLIRGTTEQPGTSSAFLRGLFSDRMVATLTHAGDAGTVVAAMEKSRFPSLKRGGKEGGKREVVGVDSTVGQKFRTSLEGVLETLAETQPWFILHVKLSDDPNSNRFDAQVVQRQLNAFCLPTLCKATSLLYSAAHKHADFLARYHQVILSQVGDYTAIQGGPKNQCEAVCRGYGHTDDLAKVGTTKIFLSEQVWWSLEASLAEIEEAERHAAMGGAESEYGAETEYGIGGVGEDVESHYESEFGGLGGIPLKKMDATDAAEQGRLLQNQLLNKKKSELSTGKKVKAGRKVWVCFTWGLTWWIPSIFLSCAGMKSADRRMAWREKVALCIIIAFLNALILFFIIGIGLIVCPTQKVLSAGQISAKNQLNGNPMVYMYGHYYSAGDEYNSHLRNGGNANQGYWENGVFGQDISQMFDKSQFWGTYCPAYKQPAGFIYFPNQNGDIRTGKWYQHGRQTPFTDHLPAMDDYLKGTVVWDTGTILNLLKANFKVITMYDRVYDVSAFYSDAYKNKNFFPQTTYIQDLFDKYSANGADSTSDWEYLRKQDPQTHKDVLACMDGLFWIGNIDHRNDLRCQVPNYILLAASAILVIVIGVKFLAALQFGGKRTPEDHDKFVICLVPCYTEGESSLAKTIESLASMEYEDKHKLLFIIADGMIIGSGNDRPTPRIVLDILGVDPSLDPESKSFESLGEGSKQHNVGKIYSGLYEMNGRVVPYVVVVKVGRPSERQRPGNRGKRDSQLILMRFLSRVHFNQPMNPLELELYHHMKNIIGVDPSFYEFIFSVDADTEPYKDSLNRLIAQMVRDAKIIGLCGETKLANERESWVSAMQVYEYYISHNLAKAFESLFGSVTCLPGCFSIYRIRTPVKNIPLLIAPGIIQDYSENQVDTLHLKNLLYLGEDRYLTTLLMKYFPHMRTTFIPDAKCKTVGPAKFAVLLSQRRRWINSTVHNLMELLTLNNLCGVCCFDMRFVVFIDLFATVVQPATLAYIVYLVYAATALGPDQFSFPLISILMIAAIYGFQVIIFMLKREWQHIGWMVVYLLCIPFSGLYIPLYAFWHFDDFSWGNTRVVIEDGQTKEVDADSEPFNPAEIPLEKWTDYEEARQKQIEANPPPRSATPSIAGGYQVPAFYAGSAYGAPAPSAYGAPVASAYGAPVVGGGSVYGAIAPNGSAYGVMPYGAIPQMAGSVYGGSAYGAPVMAAVPVRPGSVYGGSNYGQPVVYAGSVMSASTSRSQPSDEQILAQIRQILSNADLMTVTRKSVREELTRVFAVDLSSRKEFIHNCIDGVLKGEL</sequence>
<keyword evidence="11" id="KW-0325">Glycoprotein</keyword>
<keyword evidence="8 12" id="KW-0518">Myosin</keyword>
<evidence type="ECO:0000256" key="3">
    <source>
        <dbReference type="ARBA" id="ARBA00022475"/>
    </source>
</evidence>
<dbReference type="InterPro" id="IPR029044">
    <property type="entry name" value="Nucleotide-diphossugar_trans"/>
</dbReference>
<dbReference type="PRINTS" id="PR00193">
    <property type="entry name" value="MYOSINHEAVY"/>
</dbReference>
<evidence type="ECO:0000256" key="8">
    <source>
        <dbReference type="ARBA" id="ARBA00023123"/>
    </source>
</evidence>
<reference evidence="17 18" key="1">
    <citation type="submission" date="2016-07" db="EMBL/GenBank/DDBJ databases">
        <title>Pervasive Adenine N6-methylation of Active Genes in Fungi.</title>
        <authorList>
            <consortium name="DOE Joint Genome Institute"/>
            <person name="Mondo S.J."/>
            <person name="Dannebaum R.O."/>
            <person name="Kuo R.C."/>
            <person name="Labutti K."/>
            <person name="Haridas S."/>
            <person name="Kuo A."/>
            <person name="Salamov A."/>
            <person name="Ahrendt S.R."/>
            <person name="Lipzen A."/>
            <person name="Sullivan W."/>
            <person name="Andreopoulos W.B."/>
            <person name="Clum A."/>
            <person name="Lindquist E."/>
            <person name="Daum C."/>
            <person name="Ramamoorthy G.K."/>
            <person name="Gryganskyi A."/>
            <person name="Culley D."/>
            <person name="Magnuson J.K."/>
            <person name="James T.Y."/>
            <person name="O'Malley M.A."/>
            <person name="Stajich J.E."/>
            <person name="Spatafora J.W."/>
            <person name="Visel A."/>
            <person name="Grigoriev I.V."/>
        </authorList>
    </citation>
    <scope>NUCLEOTIDE SEQUENCE [LARGE SCALE GENOMIC DNA]</scope>
    <source>
        <strain evidence="17 18">JEL800</strain>
    </source>
</reference>
<dbReference type="InterPro" id="IPR001609">
    <property type="entry name" value="Myosin_head_motor_dom-like"/>
</dbReference>
<evidence type="ECO:0000256" key="6">
    <source>
        <dbReference type="ARBA" id="ARBA00022692"/>
    </source>
</evidence>
<dbReference type="EC" id="2.4.1.16" evidence="2"/>
<dbReference type="Pfam" id="PF03142">
    <property type="entry name" value="Chitin_synth_2"/>
    <property type="match status" value="1"/>
</dbReference>
<dbReference type="InterPro" id="IPR027417">
    <property type="entry name" value="P-loop_NTPase"/>
</dbReference>
<dbReference type="GO" id="GO:0004100">
    <property type="term" value="F:chitin synthase activity"/>
    <property type="evidence" value="ECO:0007669"/>
    <property type="project" value="UniProtKB-EC"/>
</dbReference>
<feature type="transmembrane region" description="Helical" evidence="14">
    <location>
        <begin position="894"/>
        <end position="913"/>
    </location>
</feature>
<dbReference type="GO" id="GO:0006031">
    <property type="term" value="P:chitin biosynthetic process"/>
    <property type="evidence" value="ECO:0007669"/>
    <property type="project" value="TreeGrafter"/>
</dbReference>
<dbReference type="GO" id="GO:0005886">
    <property type="term" value="C:plasma membrane"/>
    <property type="evidence" value="ECO:0007669"/>
    <property type="project" value="UniProtKB-SubCell"/>
</dbReference>
<evidence type="ECO:0000256" key="11">
    <source>
        <dbReference type="ARBA" id="ARBA00023180"/>
    </source>
</evidence>
<feature type="transmembrane region" description="Helical" evidence="14">
    <location>
        <begin position="925"/>
        <end position="949"/>
    </location>
</feature>
<dbReference type="GO" id="GO:0005524">
    <property type="term" value="F:ATP binding"/>
    <property type="evidence" value="ECO:0007669"/>
    <property type="project" value="UniProtKB-UniRule"/>
</dbReference>
<organism evidence="17 18">
    <name type="scientific">Rhizoclosmatium globosum</name>
    <dbReference type="NCBI Taxonomy" id="329046"/>
    <lineage>
        <taxon>Eukaryota</taxon>
        <taxon>Fungi</taxon>
        <taxon>Fungi incertae sedis</taxon>
        <taxon>Chytridiomycota</taxon>
        <taxon>Chytridiomycota incertae sedis</taxon>
        <taxon>Chytridiomycetes</taxon>
        <taxon>Chytridiales</taxon>
        <taxon>Chytriomycetaceae</taxon>
        <taxon>Rhizoclosmatium</taxon>
    </lineage>
</organism>
<dbReference type="SUPFAM" id="SSF53448">
    <property type="entry name" value="Nucleotide-diphospho-sugar transferases"/>
    <property type="match status" value="1"/>
</dbReference>
<dbReference type="Proteomes" id="UP000193642">
    <property type="component" value="Unassembled WGS sequence"/>
</dbReference>
<dbReference type="PANTHER" id="PTHR22914:SF13">
    <property type="entry name" value="CHITIN SYNTHASE"/>
    <property type="match status" value="1"/>
</dbReference>
<dbReference type="Gene3D" id="3.40.850.10">
    <property type="entry name" value="Kinesin motor domain"/>
    <property type="match status" value="1"/>
</dbReference>
<dbReference type="Gene3D" id="1.20.58.530">
    <property type="match status" value="1"/>
</dbReference>
<feature type="transmembrane region" description="Helical" evidence="14">
    <location>
        <begin position="1602"/>
        <end position="1623"/>
    </location>
</feature>
<feature type="compositionally biased region" description="Pro residues" evidence="13">
    <location>
        <begin position="1"/>
        <end position="15"/>
    </location>
</feature>
<keyword evidence="12" id="KW-0009">Actin-binding</keyword>
<keyword evidence="5" id="KW-0808">Transferase</keyword>
<feature type="binding site" evidence="12">
    <location>
        <begin position="144"/>
        <end position="151"/>
    </location>
    <ligand>
        <name>ATP</name>
        <dbReference type="ChEBI" id="CHEBI:30616"/>
    </ligand>
</feature>
<dbReference type="GO" id="GO:0031505">
    <property type="term" value="P:fungal-type cell wall organization"/>
    <property type="evidence" value="ECO:0007669"/>
    <property type="project" value="TreeGrafter"/>
</dbReference>
<evidence type="ECO:0000256" key="5">
    <source>
        <dbReference type="ARBA" id="ARBA00022679"/>
    </source>
</evidence>
<feature type="domain" description="Myosin motor" evidence="15">
    <location>
        <begin position="1"/>
        <end position="802"/>
    </location>
</feature>